<evidence type="ECO:0000259" key="3">
    <source>
        <dbReference type="Pfam" id="PF15055"/>
    </source>
</evidence>
<feature type="compositionally biased region" description="Pro residues" evidence="1">
    <location>
        <begin position="11"/>
        <end position="21"/>
    </location>
</feature>
<dbReference type="Proteomes" id="UP000504638">
    <property type="component" value="Unplaced"/>
</dbReference>
<keyword evidence="2" id="KW-0472">Membrane</keyword>
<feature type="region of interest" description="Disordered" evidence="1">
    <location>
        <begin position="1"/>
        <end position="24"/>
    </location>
</feature>
<dbReference type="OrthoDB" id="6604875at2759"/>
<evidence type="ECO:0000313" key="6">
    <source>
        <dbReference type="RefSeq" id="XP_033539203.1"/>
    </source>
</evidence>
<reference evidence="6" key="3">
    <citation type="submission" date="2025-04" db="UniProtKB">
        <authorList>
            <consortium name="RefSeq"/>
        </authorList>
    </citation>
    <scope>IDENTIFICATION</scope>
    <source>
        <strain evidence="6">CBS 781.70</strain>
    </source>
</reference>
<dbReference type="InterPro" id="IPR028036">
    <property type="entry name" value="DMAC1-like_dom"/>
</dbReference>
<keyword evidence="2" id="KW-0812">Transmembrane</keyword>
<dbReference type="PANTHER" id="PTHR28048:SF1">
    <property type="entry name" value="ACR195WP"/>
    <property type="match status" value="1"/>
</dbReference>
<reference evidence="4 6" key="1">
    <citation type="submission" date="2020-01" db="EMBL/GenBank/DDBJ databases">
        <authorList>
            <consortium name="DOE Joint Genome Institute"/>
            <person name="Haridas S."/>
            <person name="Albert R."/>
            <person name="Binder M."/>
            <person name="Bloem J."/>
            <person name="Labutti K."/>
            <person name="Salamov A."/>
            <person name="Andreopoulos B."/>
            <person name="Baker S.E."/>
            <person name="Barry K."/>
            <person name="Bills G."/>
            <person name="Bluhm B.H."/>
            <person name="Cannon C."/>
            <person name="Castanera R."/>
            <person name="Culley D.E."/>
            <person name="Daum C."/>
            <person name="Ezra D."/>
            <person name="Gonzalez J.B."/>
            <person name="Henrissat B."/>
            <person name="Kuo A."/>
            <person name="Liang C."/>
            <person name="Lipzen A."/>
            <person name="Lutzoni F."/>
            <person name="Magnuson J."/>
            <person name="Mondo S."/>
            <person name="Nolan M."/>
            <person name="Ohm R."/>
            <person name="Pangilinan J."/>
            <person name="Park H.-J."/>
            <person name="Ramirez L."/>
            <person name="Alfaro M."/>
            <person name="Sun H."/>
            <person name="Tritt A."/>
            <person name="Yoshinaga Y."/>
            <person name="Zwiers L.-H."/>
            <person name="Turgeon B.G."/>
            <person name="Goodwin S.B."/>
            <person name="Spatafora J.W."/>
            <person name="Crous P.W."/>
            <person name="Grigoriev I.V."/>
        </authorList>
    </citation>
    <scope>NUCLEOTIDE SEQUENCE</scope>
    <source>
        <strain evidence="4 6">CBS 781.70</strain>
    </source>
</reference>
<proteinExistence type="predicted"/>
<evidence type="ECO:0000313" key="4">
    <source>
        <dbReference type="EMBL" id="KAF1817572.1"/>
    </source>
</evidence>
<evidence type="ECO:0000256" key="1">
    <source>
        <dbReference type="SAM" id="MobiDB-lite"/>
    </source>
</evidence>
<gene>
    <name evidence="4 6" type="ORF">P152DRAFT_469980</name>
</gene>
<feature type="transmembrane region" description="Helical" evidence="2">
    <location>
        <begin position="72"/>
        <end position="90"/>
    </location>
</feature>
<keyword evidence="2" id="KW-1133">Transmembrane helix</keyword>
<protein>
    <recommendedName>
        <fullName evidence="3">Distal membrane-arm assembly complex protein 1-like domain-containing protein</fullName>
    </recommendedName>
</protein>
<sequence>MISRIQEAFSPKPPSSTPQPPQEDCLPCRAIGASAFIGLGTYGYISGTRQLRDLAPEIRRTRPFWGMRSRRVGVVVTSGMLVGVGVYRLVM</sequence>
<dbReference type="EMBL" id="ML975149">
    <property type="protein sequence ID" value="KAF1817572.1"/>
    <property type="molecule type" value="Genomic_DNA"/>
</dbReference>
<dbReference type="AlphaFoldDB" id="A0A6G1GHW7"/>
<accession>A0A6G1GHW7</accession>
<reference evidence="6" key="2">
    <citation type="submission" date="2020-04" db="EMBL/GenBank/DDBJ databases">
        <authorList>
            <consortium name="NCBI Genome Project"/>
        </authorList>
    </citation>
    <scope>NUCLEOTIDE SEQUENCE</scope>
    <source>
        <strain evidence="6">CBS 781.70</strain>
    </source>
</reference>
<evidence type="ECO:0000313" key="5">
    <source>
        <dbReference type="Proteomes" id="UP000504638"/>
    </source>
</evidence>
<name>A0A6G1GHW7_9PEZI</name>
<organism evidence="4">
    <name type="scientific">Eremomyces bilateralis CBS 781.70</name>
    <dbReference type="NCBI Taxonomy" id="1392243"/>
    <lineage>
        <taxon>Eukaryota</taxon>
        <taxon>Fungi</taxon>
        <taxon>Dikarya</taxon>
        <taxon>Ascomycota</taxon>
        <taxon>Pezizomycotina</taxon>
        <taxon>Dothideomycetes</taxon>
        <taxon>Dothideomycetes incertae sedis</taxon>
        <taxon>Eremomycetales</taxon>
        <taxon>Eremomycetaceae</taxon>
        <taxon>Eremomyces</taxon>
    </lineage>
</organism>
<keyword evidence="5" id="KW-1185">Reference proteome</keyword>
<dbReference type="Pfam" id="PF15055">
    <property type="entry name" value="DMAC1_Dmo2"/>
    <property type="match status" value="1"/>
</dbReference>
<dbReference type="InterPro" id="IPR053092">
    <property type="entry name" value="Mitochondrial_unc_protein"/>
</dbReference>
<feature type="domain" description="Distal membrane-arm assembly complex protein 1-like" evidence="3">
    <location>
        <begin position="24"/>
        <end position="57"/>
    </location>
</feature>
<evidence type="ECO:0000256" key="2">
    <source>
        <dbReference type="SAM" id="Phobius"/>
    </source>
</evidence>
<dbReference type="RefSeq" id="XP_033539203.1">
    <property type="nucleotide sequence ID" value="XM_033680933.1"/>
</dbReference>
<dbReference type="GeneID" id="54421503"/>
<dbReference type="PANTHER" id="PTHR28048">
    <property type="entry name" value="ACR195WP"/>
    <property type="match status" value="1"/>
</dbReference>